<dbReference type="PIRSF" id="PIRSF002849">
    <property type="entry name" value="AAA_ATPase_chaperone_MoxR_prd"/>
    <property type="match status" value="1"/>
</dbReference>
<keyword evidence="2" id="KW-0067">ATP-binding</keyword>
<dbReference type="SUPFAM" id="SSF52540">
    <property type="entry name" value="P-loop containing nucleoside triphosphate hydrolases"/>
    <property type="match status" value="1"/>
</dbReference>
<organism evidence="5 6">
    <name type="scientific">Natronospira elongata</name>
    <dbReference type="NCBI Taxonomy" id="3110268"/>
    <lineage>
        <taxon>Bacteria</taxon>
        <taxon>Pseudomonadati</taxon>
        <taxon>Pseudomonadota</taxon>
        <taxon>Gammaproteobacteria</taxon>
        <taxon>Natronospirales</taxon>
        <taxon>Natronospiraceae</taxon>
        <taxon>Natronospira</taxon>
    </lineage>
</organism>
<dbReference type="SMART" id="SM00382">
    <property type="entry name" value="AAA"/>
    <property type="match status" value="1"/>
</dbReference>
<dbReference type="FunFam" id="3.40.50.300:FF:000640">
    <property type="entry name" value="MoxR family ATPase"/>
    <property type="match status" value="1"/>
</dbReference>
<dbReference type="AlphaFoldDB" id="A0AAP6JD47"/>
<protein>
    <submittedName>
        <fullName evidence="5">AAA family ATPase</fullName>
    </submittedName>
</protein>
<name>A0AAP6JD47_9GAMM</name>
<dbReference type="GO" id="GO:0016887">
    <property type="term" value="F:ATP hydrolysis activity"/>
    <property type="evidence" value="ECO:0007669"/>
    <property type="project" value="InterPro"/>
</dbReference>
<dbReference type="InterPro" id="IPR041628">
    <property type="entry name" value="ChlI/MoxR_AAA_lid"/>
</dbReference>
<dbReference type="Gene3D" id="3.40.50.300">
    <property type="entry name" value="P-loop containing nucleotide triphosphate hydrolases"/>
    <property type="match status" value="1"/>
</dbReference>
<evidence type="ECO:0000256" key="3">
    <source>
        <dbReference type="ARBA" id="ARBA00061607"/>
    </source>
</evidence>
<dbReference type="RefSeq" id="WP_346050317.1">
    <property type="nucleotide sequence ID" value="NZ_JAYGII010000004.1"/>
</dbReference>
<dbReference type="InterPro" id="IPR003593">
    <property type="entry name" value="AAA+_ATPase"/>
</dbReference>
<feature type="domain" description="AAA+ ATPase" evidence="4">
    <location>
        <begin position="44"/>
        <end position="185"/>
    </location>
</feature>
<dbReference type="InterPro" id="IPR027417">
    <property type="entry name" value="P-loop_NTPase"/>
</dbReference>
<evidence type="ECO:0000256" key="2">
    <source>
        <dbReference type="ARBA" id="ARBA00022840"/>
    </source>
</evidence>
<reference evidence="5 6" key="1">
    <citation type="submission" date="2023-12" db="EMBL/GenBank/DDBJ databases">
        <title>Whole-genome sequencing of halo(alkali)philic microorganisms from hypersaline lakes.</title>
        <authorList>
            <person name="Sorokin D.Y."/>
            <person name="Merkel A.Y."/>
            <person name="Messina E."/>
            <person name="Yakimov M."/>
        </authorList>
    </citation>
    <scope>NUCLEOTIDE SEQUENCE [LARGE SCALE GENOMIC DNA]</scope>
    <source>
        <strain evidence="5 6">AB-CW1</strain>
    </source>
</reference>
<gene>
    <name evidence="5" type="ORF">VCB98_02925</name>
</gene>
<dbReference type="PANTHER" id="PTHR42759">
    <property type="entry name" value="MOXR FAMILY PROTEIN"/>
    <property type="match status" value="1"/>
</dbReference>
<proteinExistence type="inferred from homology"/>
<evidence type="ECO:0000313" key="5">
    <source>
        <dbReference type="EMBL" id="MEA5444766.1"/>
    </source>
</evidence>
<dbReference type="Pfam" id="PF17863">
    <property type="entry name" value="AAA_lid_2"/>
    <property type="match status" value="1"/>
</dbReference>
<comment type="similarity">
    <text evidence="3">Belongs to the MoxR family.</text>
</comment>
<dbReference type="Gene3D" id="1.10.8.80">
    <property type="entry name" value="Magnesium chelatase subunit I, C-Terminal domain"/>
    <property type="match status" value="1"/>
</dbReference>
<dbReference type="InterPro" id="IPR050764">
    <property type="entry name" value="CbbQ/NirQ/NorQ/GpvN"/>
</dbReference>
<evidence type="ECO:0000256" key="1">
    <source>
        <dbReference type="ARBA" id="ARBA00022741"/>
    </source>
</evidence>
<dbReference type="CDD" id="cd00009">
    <property type="entry name" value="AAA"/>
    <property type="match status" value="1"/>
</dbReference>
<sequence>MTKLASISEVEDAVAGAERALERLNEIILGKDQAIRLALSCLLAGGHLLIEDIPGVGKTTLAHAMARCLGLSYQRIQFTSDLLPADILGASVFDRERGDMVFRPGPIFAQMILADEVNRATPKTQSALLEAMEEHQVTTETETRPLPRPFFVIATQNPLQQVGTFPLPESQLDRFLMRIHLGYPDPRAERALLMGRERRELLAELEPVLRADDLSALRVHVDNVHVSEPLLDYLQDLVKASRQAPELIDGLSPRGALALRQAAQAWALLHRRRGVEPEDLQVVFPAVAGHRMVPRPEYRDRVDQVIDRLLTETVIR</sequence>
<dbReference type="EMBL" id="JAYGII010000004">
    <property type="protein sequence ID" value="MEA5444766.1"/>
    <property type="molecule type" value="Genomic_DNA"/>
</dbReference>
<comment type="caution">
    <text evidence="5">The sequence shown here is derived from an EMBL/GenBank/DDBJ whole genome shotgun (WGS) entry which is preliminary data.</text>
</comment>
<keyword evidence="6" id="KW-1185">Reference proteome</keyword>
<evidence type="ECO:0000259" key="4">
    <source>
        <dbReference type="SMART" id="SM00382"/>
    </source>
</evidence>
<dbReference type="GO" id="GO:0005524">
    <property type="term" value="F:ATP binding"/>
    <property type="evidence" value="ECO:0007669"/>
    <property type="project" value="UniProtKB-KW"/>
</dbReference>
<keyword evidence="1" id="KW-0547">Nucleotide-binding</keyword>
<accession>A0AAP6JD47</accession>
<dbReference type="InterPro" id="IPR011703">
    <property type="entry name" value="ATPase_AAA-3"/>
</dbReference>
<evidence type="ECO:0000313" key="6">
    <source>
        <dbReference type="Proteomes" id="UP001302316"/>
    </source>
</evidence>
<dbReference type="Pfam" id="PF07726">
    <property type="entry name" value="AAA_3"/>
    <property type="match status" value="1"/>
</dbReference>
<dbReference type="Proteomes" id="UP001302316">
    <property type="component" value="Unassembled WGS sequence"/>
</dbReference>
<dbReference type="PANTHER" id="PTHR42759:SF5">
    <property type="entry name" value="METHANOL DEHYDROGENASE REGULATOR"/>
    <property type="match status" value="1"/>
</dbReference>